<dbReference type="EMBL" id="SPAZ01000186">
    <property type="protein sequence ID" value="TQE31042.1"/>
    <property type="molecule type" value="Genomic_DNA"/>
</dbReference>
<comment type="caution">
    <text evidence="1">The sequence shown here is derived from an EMBL/GenBank/DDBJ whole genome shotgun (WGS) entry which is preliminary data.</text>
</comment>
<evidence type="ECO:0000313" key="1">
    <source>
        <dbReference type="EMBL" id="TQE31042.1"/>
    </source>
</evidence>
<evidence type="ECO:0000313" key="2">
    <source>
        <dbReference type="Proteomes" id="UP000318720"/>
    </source>
</evidence>
<dbReference type="AlphaFoldDB" id="A0AAE8W394"/>
<dbReference type="Proteomes" id="UP000318720">
    <property type="component" value="Unassembled WGS sequence"/>
</dbReference>
<organism evidence="1 2">
    <name type="scientific">Streptomyces ipomoeae</name>
    <dbReference type="NCBI Taxonomy" id="103232"/>
    <lineage>
        <taxon>Bacteria</taxon>
        <taxon>Bacillati</taxon>
        <taxon>Actinomycetota</taxon>
        <taxon>Actinomycetes</taxon>
        <taxon>Kitasatosporales</taxon>
        <taxon>Streptomycetaceae</taxon>
        <taxon>Streptomyces</taxon>
    </lineage>
</organism>
<proteinExistence type="predicted"/>
<name>A0AAE8W394_9ACTN</name>
<reference evidence="1 2" key="1">
    <citation type="submission" date="2019-03" db="EMBL/GenBank/DDBJ databases">
        <title>Comparative genomic analyses of the sweetpotato soil rot pathogen, Streptomyces ipomoeae.</title>
        <authorList>
            <person name="Ruschel Soares N."/>
            <person name="Badger J.H."/>
            <person name="Huguet-Tapia J.C."/>
            <person name="Clark C.A."/>
            <person name="Pettis G.S."/>
        </authorList>
    </citation>
    <scope>NUCLEOTIDE SEQUENCE [LARGE SCALE GENOMIC DNA]</scope>
    <source>
        <strain evidence="1 2">88-35</strain>
    </source>
</reference>
<protein>
    <submittedName>
        <fullName evidence="1">Uncharacterized protein</fullName>
    </submittedName>
</protein>
<gene>
    <name evidence="1" type="ORF">Sipo8835_22685</name>
</gene>
<accession>A0AAE8W394</accession>
<sequence length="63" mass="6382">MVGGKVLVGRVAPGGWDGWPHGGVGGIGGEWGTAWGMKWGFPWGEKCVGGGWRTTAGRRSGGG</sequence>